<keyword evidence="3" id="KW-1185">Reference proteome</keyword>
<dbReference type="GO" id="GO:0008654">
    <property type="term" value="P:phospholipid biosynthetic process"/>
    <property type="evidence" value="ECO:0007669"/>
    <property type="project" value="InterPro"/>
</dbReference>
<dbReference type="GO" id="GO:0016020">
    <property type="term" value="C:membrane"/>
    <property type="evidence" value="ECO:0007669"/>
    <property type="project" value="InterPro"/>
</dbReference>
<feature type="transmembrane region" description="Helical" evidence="1">
    <location>
        <begin position="108"/>
        <end position="126"/>
    </location>
</feature>
<keyword evidence="1" id="KW-0472">Membrane</keyword>
<dbReference type="EMBL" id="JACCFQ010000001">
    <property type="protein sequence ID" value="NYJ17177.1"/>
    <property type="molecule type" value="Genomic_DNA"/>
</dbReference>
<sequence>MFDARLRARLAPALDTTAGWLDVPWVTPNRLTGLNLIAGLASAVLAATQLWVPALLMWLLCRVADGLDGPLARRRRAQGSAQGSAQDSGAGSSASSGQGGFFDICADFIVYGATVIGVAIGTTAAFDAPWLPFLLVLFAYYINGGAFLAFSSIAEKEGKTLDDGRSLSFLGGLAEGGETVLVHSLWLIFPAAAVYIASVWAVLVCLSAAQRIVAGFHALR</sequence>
<feature type="transmembrane region" description="Helical" evidence="1">
    <location>
        <begin position="133"/>
        <end position="154"/>
    </location>
</feature>
<organism evidence="2 3">
    <name type="scientific">Nesterenkonia sandarakina</name>
    <dbReference type="NCBI Taxonomy" id="272918"/>
    <lineage>
        <taxon>Bacteria</taxon>
        <taxon>Bacillati</taxon>
        <taxon>Actinomycetota</taxon>
        <taxon>Actinomycetes</taxon>
        <taxon>Micrococcales</taxon>
        <taxon>Micrococcaceae</taxon>
        <taxon>Nesterenkonia</taxon>
    </lineage>
</organism>
<proteinExistence type="predicted"/>
<keyword evidence="1" id="KW-1133">Transmembrane helix</keyword>
<keyword evidence="1" id="KW-0812">Transmembrane</keyword>
<feature type="transmembrane region" description="Helical" evidence="1">
    <location>
        <begin position="36"/>
        <end position="60"/>
    </location>
</feature>
<protein>
    <submittedName>
        <fullName evidence="2">Phosphatidylserine synthase</fullName>
    </submittedName>
</protein>
<gene>
    <name evidence="2" type="ORF">HNR11_001711</name>
</gene>
<accession>A0A7Z0EA63</accession>
<dbReference type="InterPro" id="IPR000462">
    <property type="entry name" value="CDP-OH_P_trans"/>
</dbReference>
<comment type="caution">
    <text evidence="2">The sequence shown here is derived from an EMBL/GenBank/DDBJ whole genome shotgun (WGS) entry which is preliminary data.</text>
</comment>
<name>A0A7Z0EA63_9MICC</name>
<reference evidence="2 3" key="1">
    <citation type="submission" date="2020-07" db="EMBL/GenBank/DDBJ databases">
        <title>Sequencing the genomes of 1000 actinobacteria strains.</title>
        <authorList>
            <person name="Klenk H.-P."/>
        </authorList>
    </citation>
    <scope>NUCLEOTIDE SEQUENCE [LARGE SCALE GENOMIC DNA]</scope>
    <source>
        <strain evidence="2 3">DSM 15664</strain>
    </source>
</reference>
<dbReference type="Proteomes" id="UP000560069">
    <property type="component" value="Unassembled WGS sequence"/>
</dbReference>
<evidence type="ECO:0000313" key="3">
    <source>
        <dbReference type="Proteomes" id="UP000560069"/>
    </source>
</evidence>
<dbReference type="RefSeq" id="WP_179441956.1">
    <property type="nucleotide sequence ID" value="NZ_BAAALK010000002.1"/>
</dbReference>
<dbReference type="Gene3D" id="1.20.120.1760">
    <property type="match status" value="1"/>
</dbReference>
<evidence type="ECO:0000256" key="1">
    <source>
        <dbReference type="SAM" id="Phobius"/>
    </source>
</evidence>
<dbReference type="GO" id="GO:0016780">
    <property type="term" value="F:phosphotransferase activity, for other substituted phosphate groups"/>
    <property type="evidence" value="ECO:0007669"/>
    <property type="project" value="InterPro"/>
</dbReference>
<dbReference type="InterPro" id="IPR043130">
    <property type="entry name" value="CDP-OH_PTrfase_TM_dom"/>
</dbReference>
<evidence type="ECO:0000313" key="2">
    <source>
        <dbReference type="EMBL" id="NYJ17177.1"/>
    </source>
</evidence>
<dbReference type="AlphaFoldDB" id="A0A7Z0EA63"/>
<feature type="transmembrane region" description="Helical" evidence="1">
    <location>
        <begin position="185"/>
        <end position="209"/>
    </location>
</feature>
<dbReference type="Pfam" id="PF01066">
    <property type="entry name" value="CDP-OH_P_transf"/>
    <property type="match status" value="1"/>
</dbReference>